<dbReference type="STRING" id="169679.CSACC_16460"/>
<reference evidence="1 2" key="1">
    <citation type="submission" date="2016-05" db="EMBL/GenBank/DDBJ databases">
        <title>Microbial solvent formation.</title>
        <authorList>
            <person name="Poehlein A."/>
            <person name="Montoya Solano J.D."/>
            <person name="Flitsch S."/>
            <person name="Krabben P."/>
            <person name="Duerre P."/>
            <person name="Daniel R."/>
        </authorList>
    </citation>
    <scope>NUCLEOTIDE SEQUENCE [LARGE SCALE GENOMIC DNA]</scope>
    <source>
        <strain evidence="1 2">L1-8</strain>
    </source>
</reference>
<evidence type="ECO:0000313" key="1">
    <source>
        <dbReference type="EMBL" id="OOM13943.1"/>
    </source>
</evidence>
<evidence type="ECO:0000313" key="2">
    <source>
        <dbReference type="Proteomes" id="UP000191154"/>
    </source>
</evidence>
<organism evidence="1 2">
    <name type="scientific">Clostridium saccharobutylicum</name>
    <dbReference type="NCBI Taxonomy" id="169679"/>
    <lineage>
        <taxon>Bacteria</taxon>
        <taxon>Bacillati</taxon>
        <taxon>Bacillota</taxon>
        <taxon>Clostridia</taxon>
        <taxon>Eubacteriales</taxon>
        <taxon>Clostridiaceae</taxon>
        <taxon>Clostridium</taxon>
    </lineage>
</organism>
<comment type="caution">
    <text evidence="1">The sequence shown here is derived from an EMBL/GenBank/DDBJ whole genome shotgun (WGS) entry which is preliminary data.</text>
</comment>
<protein>
    <submittedName>
        <fullName evidence="1">Uncharacterized protein</fullName>
    </submittedName>
</protein>
<dbReference type="RefSeq" id="WP_077865306.1">
    <property type="nucleotide sequence ID" value="NZ_LZYZ01000003.1"/>
</dbReference>
<sequence length="203" mass="23527">MSAFLGTIHTWLYNKIKFQDELIKRIRNVVSQKGYEDELLSQLDNRYGTLEEGELADIIDENNIHGWLQERITVVENRLAFLVTIVTDEHPERIIDINDAVYEFGKEHSVQKGISIKEAYGYLDNLLLNGMPCDRVNEVTNEDENSIAWNQTVDIHKSYWDMIHGNVDYYYAIRKSLIVGIIEDSGIAYNQIGQQAFELRKQA</sequence>
<accession>A0A1S8NC44</accession>
<proteinExistence type="predicted"/>
<dbReference type="Proteomes" id="UP000191154">
    <property type="component" value="Unassembled WGS sequence"/>
</dbReference>
<dbReference type="AlphaFoldDB" id="A0A1S8NC44"/>
<gene>
    <name evidence="1" type="ORF">CLOSAC_20290</name>
</gene>
<name>A0A1S8NC44_CLOSA</name>
<dbReference type="EMBL" id="LZYZ01000003">
    <property type="protein sequence ID" value="OOM13943.1"/>
    <property type="molecule type" value="Genomic_DNA"/>
</dbReference>